<proteinExistence type="inferred from homology"/>
<comment type="similarity">
    <text evidence="1">Belongs to the membrane fusion protein (MFP) (TC 8.A.1) family.</text>
</comment>
<protein>
    <submittedName>
        <fullName evidence="3">Efflux RND transporter periplasmic adaptor subunit</fullName>
    </submittedName>
</protein>
<dbReference type="Gene3D" id="1.10.287.470">
    <property type="entry name" value="Helix hairpin bin"/>
    <property type="match status" value="1"/>
</dbReference>
<dbReference type="Gene3D" id="2.40.420.20">
    <property type="match status" value="1"/>
</dbReference>
<dbReference type="InterPro" id="IPR058627">
    <property type="entry name" value="MdtA-like_C"/>
</dbReference>
<feature type="domain" description="Multidrug resistance protein MdtA-like C-terminal permuted SH3" evidence="2">
    <location>
        <begin position="285"/>
        <end position="340"/>
    </location>
</feature>
<reference evidence="3" key="1">
    <citation type="submission" date="2022-05" db="EMBL/GenBank/DDBJ databases">
        <authorList>
            <person name="Pankratov T."/>
        </authorList>
    </citation>
    <scope>NUCLEOTIDE SEQUENCE</scope>
    <source>
        <strain evidence="3">BP6-180914</strain>
    </source>
</reference>
<dbReference type="PANTHER" id="PTHR30469:SF18">
    <property type="entry name" value="RESISTANCE-NODULATION-CELL DIVISION (RND) EFFLUX MEMBRANE FUSION PROTEIN-RELATED"/>
    <property type="match status" value="1"/>
</dbReference>
<dbReference type="NCBIfam" id="TIGR01730">
    <property type="entry name" value="RND_mfp"/>
    <property type="match status" value="1"/>
</dbReference>
<evidence type="ECO:0000256" key="1">
    <source>
        <dbReference type="ARBA" id="ARBA00009477"/>
    </source>
</evidence>
<evidence type="ECO:0000313" key="3">
    <source>
        <dbReference type="EMBL" id="MCW6511193.1"/>
    </source>
</evidence>
<dbReference type="RefSeq" id="WP_282587572.1">
    <property type="nucleotide sequence ID" value="NZ_JAMOIM010000022.1"/>
</dbReference>
<dbReference type="Gene3D" id="2.40.30.170">
    <property type="match status" value="1"/>
</dbReference>
<evidence type="ECO:0000259" key="2">
    <source>
        <dbReference type="Pfam" id="PF25967"/>
    </source>
</evidence>
<dbReference type="Gene3D" id="2.40.50.100">
    <property type="match status" value="1"/>
</dbReference>
<name>A0AA42CL40_9HYPH</name>
<dbReference type="PANTHER" id="PTHR30469">
    <property type="entry name" value="MULTIDRUG RESISTANCE PROTEIN MDTA"/>
    <property type="match status" value="1"/>
</dbReference>
<dbReference type="PROSITE" id="PS51257">
    <property type="entry name" value="PROKAR_LIPOPROTEIN"/>
    <property type="match status" value="1"/>
</dbReference>
<dbReference type="EMBL" id="JAMOIM010000022">
    <property type="protein sequence ID" value="MCW6511193.1"/>
    <property type="molecule type" value="Genomic_DNA"/>
</dbReference>
<keyword evidence="4" id="KW-1185">Reference proteome</keyword>
<dbReference type="InterPro" id="IPR006143">
    <property type="entry name" value="RND_pump_MFP"/>
</dbReference>
<sequence length="358" mass="37841">MRNHHLITAAILAALGLAGCEKPEGDARTEPPLVMTTLVKPAGDVERAFTGTVSARVQSNLGFRVPGKVVERLVDTGQTVLAGQPLMRIDRTDLQLAITAQDNAVAAAKAVLVQATNDEARDRDLLAKGWTPRQKWDASKAALDTAKAQLAAAEAQANVARNQGDYSVLLADADGVVMETVAEPGQVVAAGQTVVRLAHAGPREATVNLPETLRPDLGSDAQADLYDRAQTRSPARLRQLSDVADPLTRTFEARYVLGGAAVQAPLGATVTIRIPSARNGEDVSIPLGALMNDGTRTGVWILHEDNVSFRPVQVRQMGQEAAVLIGGVSAGDRVIALGAQFLHDGERVRSATVQEASR</sequence>
<dbReference type="SUPFAM" id="SSF111369">
    <property type="entry name" value="HlyD-like secretion proteins"/>
    <property type="match status" value="1"/>
</dbReference>
<gene>
    <name evidence="3" type="ORF">M8523_24645</name>
</gene>
<dbReference type="GO" id="GO:0015562">
    <property type="term" value="F:efflux transmembrane transporter activity"/>
    <property type="evidence" value="ECO:0007669"/>
    <property type="project" value="TreeGrafter"/>
</dbReference>
<evidence type="ECO:0000313" key="4">
    <source>
        <dbReference type="Proteomes" id="UP001165667"/>
    </source>
</evidence>
<dbReference type="GO" id="GO:1990281">
    <property type="term" value="C:efflux pump complex"/>
    <property type="evidence" value="ECO:0007669"/>
    <property type="project" value="TreeGrafter"/>
</dbReference>
<dbReference type="Proteomes" id="UP001165667">
    <property type="component" value="Unassembled WGS sequence"/>
</dbReference>
<comment type="caution">
    <text evidence="3">The sequence shown here is derived from an EMBL/GenBank/DDBJ whole genome shotgun (WGS) entry which is preliminary data.</text>
</comment>
<dbReference type="AlphaFoldDB" id="A0AA42CL40"/>
<dbReference type="Pfam" id="PF25967">
    <property type="entry name" value="RND-MFP_C"/>
    <property type="match status" value="1"/>
</dbReference>
<accession>A0AA42CL40</accession>
<organism evidence="3 4">
    <name type="scientific">Lichenifustis flavocetrariae</name>
    <dbReference type="NCBI Taxonomy" id="2949735"/>
    <lineage>
        <taxon>Bacteria</taxon>
        <taxon>Pseudomonadati</taxon>
        <taxon>Pseudomonadota</taxon>
        <taxon>Alphaproteobacteria</taxon>
        <taxon>Hyphomicrobiales</taxon>
        <taxon>Lichenihabitantaceae</taxon>
        <taxon>Lichenifustis</taxon>
    </lineage>
</organism>